<keyword evidence="2" id="KW-0472">Membrane</keyword>
<dbReference type="Gene3D" id="2.80.10.50">
    <property type="match status" value="1"/>
</dbReference>
<feature type="compositionally biased region" description="Pro residues" evidence="1">
    <location>
        <begin position="83"/>
        <end position="95"/>
    </location>
</feature>
<dbReference type="EMBL" id="QVFU01000017">
    <property type="protein sequence ID" value="RFS45331.1"/>
    <property type="molecule type" value="Genomic_DNA"/>
</dbReference>
<dbReference type="SUPFAM" id="SSF50370">
    <property type="entry name" value="Ricin B-like lectins"/>
    <property type="match status" value="1"/>
</dbReference>
<protein>
    <recommendedName>
        <fullName evidence="3">Ricin B lectin domain-containing protein</fullName>
    </recommendedName>
</protein>
<name>A0A372FX05_9ACTN</name>
<feature type="region of interest" description="Disordered" evidence="1">
    <location>
        <begin position="43"/>
        <end position="105"/>
    </location>
</feature>
<accession>A0A372FX05</accession>
<dbReference type="OrthoDB" id="4273937at2"/>
<reference evidence="4 5" key="1">
    <citation type="submission" date="2018-08" db="EMBL/GenBank/DDBJ databases">
        <title>Verrucosispora craniellae sp. nov., isolated from a marine sponge in the South China Sea.</title>
        <authorList>
            <person name="Li L."/>
            <person name="Lin H.W."/>
        </authorList>
    </citation>
    <scope>NUCLEOTIDE SEQUENCE [LARGE SCALE GENOMIC DNA]</scope>
    <source>
        <strain evidence="4 5">LHW63014</strain>
    </source>
</reference>
<feature type="region of interest" description="Disordered" evidence="1">
    <location>
        <begin position="208"/>
        <end position="234"/>
    </location>
</feature>
<proteinExistence type="predicted"/>
<dbReference type="CDD" id="cd00161">
    <property type="entry name" value="beta-trefoil_Ricin-like"/>
    <property type="match status" value="1"/>
</dbReference>
<dbReference type="Proteomes" id="UP000262621">
    <property type="component" value="Unassembled WGS sequence"/>
</dbReference>
<dbReference type="AlphaFoldDB" id="A0A372FX05"/>
<comment type="caution">
    <text evidence="4">The sequence shown here is derived from an EMBL/GenBank/DDBJ whole genome shotgun (WGS) entry which is preliminary data.</text>
</comment>
<evidence type="ECO:0000256" key="2">
    <source>
        <dbReference type="SAM" id="Phobius"/>
    </source>
</evidence>
<dbReference type="RefSeq" id="WP_117229031.1">
    <property type="nucleotide sequence ID" value="NZ_CP061725.1"/>
</dbReference>
<dbReference type="InterPro" id="IPR000772">
    <property type="entry name" value="Ricin_B_lectin"/>
</dbReference>
<evidence type="ECO:0000313" key="5">
    <source>
        <dbReference type="Proteomes" id="UP000262621"/>
    </source>
</evidence>
<keyword evidence="2" id="KW-1133">Transmembrane helix</keyword>
<dbReference type="PROSITE" id="PS50231">
    <property type="entry name" value="RICIN_B_LECTIN"/>
    <property type="match status" value="1"/>
</dbReference>
<keyword evidence="5" id="KW-1185">Reference proteome</keyword>
<organism evidence="4 5">
    <name type="scientific">Micromonospora craniellae</name>
    <dbReference type="NCBI Taxonomy" id="2294034"/>
    <lineage>
        <taxon>Bacteria</taxon>
        <taxon>Bacillati</taxon>
        <taxon>Actinomycetota</taxon>
        <taxon>Actinomycetes</taxon>
        <taxon>Micromonosporales</taxon>
        <taxon>Micromonosporaceae</taxon>
        <taxon>Micromonospora</taxon>
    </lineage>
</organism>
<feature type="region of interest" description="Disordered" evidence="1">
    <location>
        <begin position="1"/>
        <end position="21"/>
    </location>
</feature>
<sequence>MSETDGSGTVYGTRRSGPPRDPVLLVAAAVGLAGVLAGVLFATGLLGGGDDPPPTPVAGSPTSAAPSPSESFTPQTVESPEPTSTPTPSPTPAEPDPNTGPKVLRGVGSGLCLGLDGDGERAVAKLAGCTGGPEQQWVVNPFGPDTVTLTNGAHNQCLDVEGRSGDDGARLQQFGCHGEDNQQWRLQPTGDGTVLVVAVHSGKCAQVRDGGGEAGTDVVQAPCDGNPAQRWAPQ</sequence>
<keyword evidence="2" id="KW-0812">Transmembrane</keyword>
<dbReference type="Pfam" id="PF00652">
    <property type="entry name" value="Ricin_B_lectin"/>
    <property type="match status" value="1"/>
</dbReference>
<feature type="compositionally biased region" description="Low complexity" evidence="1">
    <location>
        <begin position="57"/>
        <end position="82"/>
    </location>
</feature>
<dbReference type="InterPro" id="IPR035992">
    <property type="entry name" value="Ricin_B-like_lectins"/>
</dbReference>
<feature type="domain" description="Ricin B lectin" evidence="3">
    <location>
        <begin position="100"/>
        <end position="234"/>
    </location>
</feature>
<dbReference type="SMART" id="SM00458">
    <property type="entry name" value="RICIN"/>
    <property type="match status" value="1"/>
</dbReference>
<feature type="transmembrane region" description="Helical" evidence="2">
    <location>
        <begin position="23"/>
        <end position="46"/>
    </location>
</feature>
<gene>
    <name evidence="4" type="ORF">D0Q02_16800</name>
</gene>
<evidence type="ECO:0000259" key="3">
    <source>
        <dbReference type="SMART" id="SM00458"/>
    </source>
</evidence>
<evidence type="ECO:0000313" key="4">
    <source>
        <dbReference type="EMBL" id="RFS45331.1"/>
    </source>
</evidence>
<evidence type="ECO:0000256" key="1">
    <source>
        <dbReference type="SAM" id="MobiDB-lite"/>
    </source>
</evidence>